<keyword evidence="2" id="KW-1185">Reference proteome</keyword>
<evidence type="ECO:0000313" key="2">
    <source>
        <dbReference type="Proteomes" id="UP000546324"/>
    </source>
</evidence>
<dbReference type="RefSeq" id="WP_185035383.1">
    <property type="nucleotide sequence ID" value="NZ_JACHMQ010000001.1"/>
</dbReference>
<proteinExistence type="predicted"/>
<reference evidence="1 2" key="1">
    <citation type="submission" date="2020-08" db="EMBL/GenBank/DDBJ databases">
        <title>Sequencing the genomes of 1000 actinobacteria strains.</title>
        <authorList>
            <person name="Klenk H.-P."/>
        </authorList>
    </citation>
    <scope>NUCLEOTIDE SEQUENCE [LARGE SCALE GENOMIC DNA]</scope>
    <source>
        <strain evidence="1 2">DSM 43675</strain>
    </source>
</reference>
<comment type="caution">
    <text evidence="1">The sequence shown here is derived from an EMBL/GenBank/DDBJ whole genome shotgun (WGS) entry which is preliminary data.</text>
</comment>
<dbReference type="InterPro" id="IPR011990">
    <property type="entry name" value="TPR-like_helical_dom_sf"/>
</dbReference>
<sequence length="703" mass="78544">MVQIWSEWAGSMPLSQDRIHWNGLVERAQPTRRPGDSPQPDLVGRPVSEWDALQLEVHPAIEGDEGLPSLPAYVERQHDVVLREKVSQAASGTSVMVMLVGGSSTGKTRACWEAIQHLPEGWKLWHPISPNRAAALTNALEQNLVGPQTVIWLNESINYLGISKDQIGERVASGLRELLRSRERGPVLILGTLWPEHWDLLTGRPRQPESNPHPQVRELLVGTSVIVPEEFSGEDLVALSDLATHDSRLGNAMARSRQKITQHLAGGFELVSRYEAAPPSARAVMNAALDARRLNRKAELTKDFLYEASHGYMDDSTWDALDEGWFASALAYAARPCLGVNGPLVPIRPRPGAAVQATIRYRLADYLEHVSAYQRRIEVPPTSFWEAMLQHTVAGDELVDIAYESQSRGLFRLATQFYLHAADHGESQALLYLADHRERNGDIDAARQALEIATIRDVKDSWYSLACLYRKQGDLAAAEAALAQEEESLSTVGEWAVLREEVGDMASAKEFLQRAVDLGSYPAMLDMARFYEREGNEQDAVKLRAKAEDSNSVIRELIDAVDAVREVEEARERIIRGWIEECADDRELRAHLEGILRTSGRPDDLIHLMKLRLSYTDPSIIEPEIWRVLGAGCMHESGRNEAIEMLAGLEDGRGNHELATRMMKYGFEPNGRVADPWTVQQFLTQDMEIPTASLRSKRDPNAP</sequence>
<organism evidence="1 2">
    <name type="scientific">Actinomadura coerulea</name>
    <dbReference type="NCBI Taxonomy" id="46159"/>
    <lineage>
        <taxon>Bacteria</taxon>
        <taxon>Bacillati</taxon>
        <taxon>Actinomycetota</taxon>
        <taxon>Actinomycetes</taxon>
        <taxon>Streptosporangiales</taxon>
        <taxon>Thermomonosporaceae</taxon>
        <taxon>Actinomadura</taxon>
    </lineage>
</organism>
<dbReference type="AlphaFoldDB" id="A0A7X0KZI5"/>
<accession>A0A7X0KZI5</accession>
<protein>
    <submittedName>
        <fullName evidence="1">Tetratricopeptide (TPR) repeat protein</fullName>
    </submittedName>
</protein>
<dbReference type="EMBL" id="JACHMQ010000001">
    <property type="protein sequence ID" value="MBB6396199.1"/>
    <property type="molecule type" value="Genomic_DNA"/>
</dbReference>
<gene>
    <name evidence="1" type="ORF">BKA00_003113</name>
</gene>
<dbReference type="Proteomes" id="UP000546324">
    <property type="component" value="Unassembled WGS sequence"/>
</dbReference>
<name>A0A7X0KZI5_9ACTN</name>
<dbReference type="SUPFAM" id="SSF81901">
    <property type="entry name" value="HCP-like"/>
    <property type="match status" value="1"/>
</dbReference>
<dbReference type="Gene3D" id="1.25.40.10">
    <property type="entry name" value="Tetratricopeptide repeat domain"/>
    <property type="match status" value="1"/>
</dbReference>
<evidence type="ECO:0000313" key="1">
    <source>
        <dbReference type="EMBL" id="MBB6396199.1"/>
    </source>
</evidence>